<evidence type="ECO:0008006" key="3">
    <source>
        <dbReference type="Google" id="ProtNLM"/>
    </source>
</evidence>
<dbReference type="OrthoDB" id="3250101at2759"/>
<sequence length="357" mass="41710">MLRTKPSRGKVYTDGSSCITNIVINNREAKIHLKLGAFCTCVGKDYLFRIYNNWQEQLIPIGGIKFSNASQYMHALGILEEEMIFTHPEGSIRLKVEFVVMNNCTSKNFIIGNKYLNINDHKDRYFIIGKNKRQTFAFPPEKREITVIRQVINFDKERFVTDQLIEAQIGPELIQEIKGELIEILFQYREASSSDDEPLGDVKGHHIDIILNVERPYPQLSKRKAYTASPRAREELETHINEIMKLGVFRKVRNNEEVEVTAPVIIIWNNDKLRMVGYFRALNPNTIPDKYPIPRIQETLTQLYKAKFITSINYIKGFHKNVFTPHYRKLLRIISHCGIHEYLRMPFCIEMHPLIIQ</sequence>
<dbReference type="EMBL" id="AVOT02019382">
    <property type="protein sequence ID" value="MBW0506885.1"/>
    <property type="molecule type" value="Genomic_DNA"/>
</dbReference>
<dbReference type="InterPro" id="IPR043128">
    <property type="entry name" value="Rev_trsase/Diguanyl_cyclase"/>
</dbReference>
<dbReference type="AlphaFoldDB" id="A0A9Q3DTP3"/>
<proteinExistence type="predicted"/>
<accession>A0A9Q3DTP3</accession>
<dbReference type="PANTHER" id="PTHR37984:SF5">
    <property type="entry name" value="PROTEIN NYNRIN-LIKE"/>
    <property type="match status" value="1"/>
</dbReference>
<comment type="caution">
    <text evidence="1">The sequence shown here is derived from an EMBL/GenBank/DDBJ whole genome shotgun (WGS) entry which is preliminary data.</text>
</comment>
<protein>
    <recommendedName>
        <fullName evidence="3">Reverse transcriptase domain-containing protein</fullName>
    </recommendedName>
</protein>
<evidence type="ECO:0000313" key="2">
    <source>
        <dbReference type="Proteomes" id="UP000765509"/>
    </source>
</evidence>
<dbReference type="SUPFAM" id="SSF56672">
    <property type="entry name" value="DNA/RNA polymerases"/>
    <property type="match status" value="1"/>
</dbReference>
<dbReference type="InterPro" id="IPR050951">
    <property type="entry name" value="Retrovirus_Pol_polyprotein"/>
</dbReference>
<dbReference type="InterPro" id="IPR043502">
    <property type="entry name" value="DNA/RNA_pol_sf"/>
</dbReference>
<evidence type="ECO:0000313" key="1">
    <source>
        <dbReference type="EMBL" id="MBW0506885.1"/>
    </source>
</evidence>
<reference evidence="1" key="1">
    <citation type="submission" date="2021-03" db="EMBL/GenBank/DDBJ databases">
        <title>Draft genome sequence of rust myrtle Austropuccinia psidii MF-1, a brazilian biotype.</title>
        <authorList>
            <person name="Quecine M.C."/>
            <person name="Pachon D.M.R."/>
            <person name="Bonatelli M.L."/>
            <person name="Correr F.H."/>
            <person name="Franceschini L.M."/>
            <person name="Leite T.F."/>
            <person name="Margarido G.R.A."/>
            <person name="Almeida C.A."/>
            <person name="Ferrarezi J.A."/>
            <person name="Labate C.A."/>
        </authorList>
    </citation>
    <scope>NUCLEOTIDE SEQUENCE</scope>
    <source>
        <strain evidence="1">MF-1</strain>
    </source>
</reference>
<gene>
    <name evidence="1" type="ORF">O181_046600</name>
</gene>
<dbReference type="Proteomes" id="UP000765509">
    <property type="component" value="Unassembled WGS sequence"/>
</dbReference>
<organism evidence="1 2">
    <name type="scientific">Austropuccinia psidii MF-1</name>
    <dbReference type="NCBI Taxonomy" id="1389203"/>
    <lineage>
        <taxon>Eukaryota</taxon>
        <taxon>Fungi</taxon>
        <taxon>Dikarya</taxon>
        <taxon>Basidiomycota</taxon>
        <taxon>Pucciniomycotina</taxon>
        <taxon>Pucciniomycetes</taxon>
        <taxon>Pucciniales</taxon>
        <taxon>Sphaerophragmiaceae</taxon>
        <taxon>Austropuccinia</taxon>
    </lineage>
</organism>
<name>A0A9Q3DTP3_9BASI</name>
<dbReference type="Gene3D" id="3.30.70.270">
    <property type="match status" value="1"/>
</dbReference>
<keyword evidence="2" id="KW-1185">Reference proteome</keyword>
<dbReference type="Gene3D" id="3.10.10.10">
    <property type="entry name" value="HIV Type 1 Reverse Transcriptase, subunit A, domain 1"/>
    <property type="match status" value="1"/>
</dbReference>
<dbReference type="PANTHER" id="PTHR37984">
    <property type="entry name" value="PROTEIN CBG26694"/>
    <property type="match status" value="1"/>
</dbReference>